<evidence type="ECO:0000256" key="4">
    <source>
        <dbReference type="ARBA" id="ARBA00012961"/>
    </source>
</evidence>
<evidence type="ECO:0000313" key="14">
    <source>
        <dbReference type="EMBL" id="CAB4902139.1"/>
    </source>
</evidence>
<organism evidence="14">
    <name type="scientific">freshwater metagenome</name>
    <dbReference type="NCBI Taxonomy" id="449393"/>
    <lineage>
        <taxon>unclassified sequences</taxon>
        <taxon>metagenomes</taxon>
        <taxon>ecological metagenomes</taxon>
    </lineage>
</organism>
<dbReference type="FunFam" id="3.30.63.10:FF:000005">
    <property type="entry name" value="Guanylate kinase"/>
    <property type="match status" value="1"/>
</dbReference>
<name>A0A6J7GFI5_9ZZZZ</name>
<comment type="subcellular location">
    <subcellularLocation>
        <location evidence="2">Cytoplasm</location>
    </subcellularLocation>
</comment>
<dbReference type="SMART" id="SM00072">
    <property type="entry name" value="GuKc"/>
    <property type="match status" value="1"/>
</dbReference>
<dbReference type="GO" id="GO:0004385">
    <property type="term" value="F:GMP kinase activity"/>
    <property type="evidence" value="ECO:0007669"/>
    <property type="project" value="UniProtKB-EC"/>
</dbReference>
<evidence type="ECO:0000256" key="2">
    <source>
        <dbReference type="ARBA" id="ARBA00004496"/>
    </source>
</evidence>
<keyword evidence="6" id="KW-0963">Cytoplasm</keyword>
<evidence type="ECO:0000259" key="13">
    <source>
        <dbReference type="PROSITE" id="PS50052"/>
    </source>
</evidence>
<dbReference type="Gene3D" id="1.10.8.50">
    <property type="match status" value="1"/>
</dbReference>
<comment type="function">
    <text evidence="1">Essential for recycling GMP and indirectly, cGMP.</text>
</comment>
<evidence type="ECO:0000256" key="7">
    <source>
        <dbReference type="ARBA" id="ARBA00022679"/>
    </source>
</evidence>
<accession>A0A6J7GFI5</accession>
<protein>
    <recommendedName>
        <fullName evidence="5">Guanylate kinase</fullName>
        <ecNumber evidence="4">2.7.4.8</ecNumber>
    </recommendedName>
    <alternativeName>
        <fullName evidence="11">GMP kinase</fullName>
    </alternativeName>
</protein>
<dbReference type="Pfam" id="PF00625">
    <property type="entry name" value="Guanylate_kin"/>
    <property type="match status" value="1"/>
</dbReference>
<evidence type="ECO:0000256" key="6">
    <source>
        <dbReference type="ARBA" id="ARBA00022490"/>
    </source>
</evidence>
<reference evidence="14" key="1">
    <citation type="submission" date="2020-05" db="EMBL/GenBank/DDBJ databases">
        <authorList>
            <person name="Chiriac C."/>
            <person name="Salcher M."/>
            <person name="Ghai R."/>
            <person name="Kavagutti S V."/>
        </authorList>
    </citation>
    <scope>NUCLEOTIDE SEQUENCE</scope>
</reference>
<dbReference type="InterPro" id="IPR027417">
    <property type="entry name" value="P-loop_NTPase"/>
</dbReference>
<dbReference type="InterPro" id="IPR017665">
    <property type="entry name" value="Guanylate_kinase"/>
</dbReference>
<evidence type="ECO:0000256" key="12">
    <source>
        <dbReference type="ARBA" id="ARBA00048594"/>
    </source>
</evidence>
<sequence>MRASIKQSLRDGRRSPLDVLAVARADASSLEASLRITDFLLSLRRIGVTKLAATLESLGISPRKRLGFLGPKQSTSLAQFLSARVGTVDPPRLLTPVVLAGPSAVGKGTVASGVRSRRPDTFVSISATTRPARPGEIDGEHYFFVSEQEFDRMLDAGDLLEWALVHGQYRYGTPRTPVEKAIAEGKPVLLEIDVQGAMSVKAAMADVRLVFLLPPSWDELVNRLATRGTEDETEQARRLATAQQELDLASQFDVCVVNDEVSRAVRLVLELMGISQE</sequence>
<gene>
    <name evidence="14" type="ORF">UFOPK3516_00989</name>
</gene>
<dbReference type="InterPro" id="IPR008145">
    <property type="entry name" value="GK/Ca_channel_bsu"/>
</dbReference>
<dbReference type="NCBIfam" id="TIGR03263">
    <property type="entry name" value="guanyl_kin"/>
    <property type="match status" value="1"/>
</dbReference>
<dbReference type="PANTHER" id="PTHR23117:SF13">
    <property type="entry name" value="GUANYLATE KINASE"/>
    <property type="match status" value="1"/>
</dbReference>
<dbReference type="InterPro" id="IPR008144">
    <property type="entry name" value="Guanylate_kin-like_dom"/>
</dbReference>
<evidence type="ECO:0000256" key="8">
    <source>
        <dbReference type="ARBA" id="ARBA00022741"/>
    </source>
</evidence>
<dbReference type="EMBL" id="CAFBMB010000073">
    <property type="protein sequence ID" value="CAB4902139.1"/>
    <property type="molecule type" value="Genomic_DNA"/>
</dbReference>
<dbReference type="PROSITE" id="PS50052">
    <property type="entry name" value="GUANYLATE_KINASE_2"/>
    <property type="match status" value="1"/>
</dbReference>
<evidence type="ECO:0000256" key="9">
    <source>
        <dbReference type="ARBA" id="ARBA00022777"/>
    </source>
</evidence>
<dbReference type="PROSITE" id="PS00856">
    <property type="entry name" value="GUANYLATE_KINASE_1"/>
    <property type="match status" value="1"/>
</dbReference>
<feature type="domain" description="Guanylate kinase-like" evidence="13">
    <location>
        <begin position="94"/>
        <end position="273"/>
    </location>
</feature>
<keyword evidence="7" id="KW-0808">Transferase</keyword>
<evidence type="ECO:0000256" key="5">
    <source>
        <dbReference type="ARBA" id="ARBA00016296"/>
    </source>
</evidence>
<evidence type="ECO:0000256" key="10">
    <source>
        <dbReference type="ARBA" id="ARBA00022840"/>
    </source>
</evidence>
<dbReference type="SUPFAM" id="SSF52540">
    <property type="entry name" value="P-loop containing nucleoside triphosphate hydrolases"/>
    <property type="match status" value="1"/>
</dbReference>
<evidence type="ECO:0000256" key="1">
    <source>
        <dbReference type="ARBA" id="ARBA00003531"/>
    </source>
</evidence>
<dbReference type="GO" id="GO:0005829">
    <property type="term" value="C:cytosol"/>
    <property type="evidence" value="ECO:0007669"/>
    <property type="project" value="TreeGrafter"/>
</dbReference>
<evidence type="ECO:0000256" key="3">
    <source>
        <dbReference type="ARBA" id="ARBA00005790"/>
    </source>
</evidence>
<comment type="catalytic activity">
    <reaction evidence="12">
        <text>GMP + ATP = GDP + ADP</text>
        <dbReference type="Rhea" id="RHEA:20780"/>
        <dbReference type="ChEBI" id="CHEBI:30616"/>
        <dbReference type="ChEBI" id="CHEBI:58115"/>
        <dbReference type="ChEBI" id="CHEBI:58189"/>
        <dbReference type="ChEBI" id="CHEBI:456216"/>
        <dbReference type="EC" id="2.7.4.8"/>
    </reaction>
</comment>
<dbReference type="Gene3D" id="3.30.63.10">
    <property type="entry name" value="Guanylate Kinase phosphate binding domain"/>
    <property type="match status" value="1"/>
</dbReference>
<dbReference type="HAMAP" id="MF_00328">
    <property type="entry name" value="Guanylate_kinase"/>
    <property type="match status" value="1"/>
</dbReference>
<dbReference type="InterPro" id="IPR020590">
    <property type="entry name" value="Guanylate_kinase_CS"/>
</dbReference>
<keyword evidence="9" id="KW-0418">Kinase</keyword>
<evidence type="ECO:0000256" key="11">
    <source>
        <dbReference type="ARBA" id="ARBA00030128"/>
    </source>
</evidence>
<keyword evidence="8" id="KW-0547">Nucleotide-binding</keyword>
<comment type="similarity">
    <text evidence="3">Belongs to the guanylate kinase family.</text>
</comment>
<dbReference type="PANTHER" id="PTHR23117">
    <property type="entry name" value="GUANYLATE KINASE-RELATED"/>
    <property type="match status" value="1"/>
</dbReference>
<proteinExistence type="inferred from homology"/>
<dbReference type="EC" id="2.7.4.8" evidence="4"/>
<dbReference type="Gene3D" id="3.40.50.300">
    <property type="entry name" value="P-loop containing nucleotide triphosphate hydrolases"/>
    <property type="match status" value="1"/>
</dbReference>
<dbReference type="GO" id="GO:0005524">
    <property type="term" value="F:ATP binding"/>
    <property type="evidence" value="ECO:0007669"/>
    <property type="project" value="UniProtKB-KW"/>
</dbReference>
<dbReference type="AlphaFoldDB" id="A0A6J7GFI5"/>
<dbReference type="CDD" id="cd00071">
    <property type="entry name" value="GMPK"/>
    <property type="match status" value="1"/>
</dbReference>
<keyword evidence="10" id="KW-0067">ATP-binding</keyword>